<accession>A0A1M4TSC3</accession>
<gene>
    <name evidence="2" type="ORF">SAMN02745195_00468</name>
</gene>
<keyword evidence="3" id="KW-1185">Reference proteome</keyword>
<dbReference type="SUPFAM" id="SSF51269">
    <property type="entry name" value="AFP III-like domain"/>
    <property type="match status" value="1"/>
</dbReference>
<evidence type="ECO:0000313" key="3">
    <source>
        <dbReference type="Proteomes" id="UP000184127"/>
    </source>
</evidence>
<evidence type="ECO:0000313" key="2">
    <source>
        <dbReference type="EMBL" id="SHE47295.1"/>
    </source>
</evidence>
<dbReference type="InterPro" id="IPR051690">
    <property type="entry name" value="PseI-like"/>
</dbReference>
<reference evidence="3" key="1">
    <citation type="submission" date="2016-11" db="EMBL/GenBank/DDBJ databases">
        <authorList>
            <person name="Varghese N."/>
            <person name="Submissions S."/>
        </authorList>
    </citation>
    <scope>NUCLEOTIDE SEQUENCE [LARGE SCALE GENOMIC DNA]</scope>
    <source>
        <strain evidence="3">DSM 18761</strain>
    </source>
</reference>
<dbReference type="Pfam" id="PF08666">
    <property type="entry name" value="SAF"/>
    <property type="match status" value="1"/>
</dbReference>
<dbReference type="NCBIfam" id="TIGR03569">
    <property type="entry name" value="NeuB_NnaB"/>
    <property type="match status" value="1"/>
</dbReference>
<dbReference type="RefSeq" id="WP_072967136.1">
    <property type="nucleotide sequence ID" value="NZ_FQUR01000007.1"/>
</dbReference>
<dbReference type="Pfam" id="PF03102">
    <property type="entry name" value="NeuB"/>
    <property type="match status" value="1"/>
</dbReference>
<dbReference type="InterPro" id="IPR013785">
    <property type="entry name" value="Aldolase_TIM"/>
</dbReference>
<dbReference type="InterPro" id="IPR036732">
    <property type="entry name" value="AFP_Neu5c_C_sf"/>
</dbReference>
<dbReference type="PANTHER" id="PTHR42966">
    <property type="entry name" value="N-ACETYLNEURAMINATE SYNTHASE"/>
    <property type="match status" value="1"/>
</dbReference>
<dbReference type="PANTHER" id="PTHR42966:SF1">
    <property type="entry name" value="SIALIC ACID SYNTHASE"/>
    <property type="match status" value="1"/>
</dbReference>
<dbReference type="InterPro" id="IPR020007">
    <property type="entry name" value="NeuB/NeuA"/>
</dbReference>
<dbReference type="Proteomes" id="UP000184127">
    <property type="component" value="Unassembled WGS sequence"/>
</dbReference>
<dbReference type="AlphaFoldDB" id="A0A1M4TSC3"/>
<name>A0A1M4TSC3_9THEO</name>
<dbReference type="InterPro" id="IPR057736">
    <property type="entry name" value="SAF_PseI/NeuA/NeuB"/>
</dbReference>
<dbReference type="SUPFAM" id="SSF51569">
    <property type="entry name" value="Aldolase"/>
    <property type="match status" value="1"/>
</dbReference>
<dbReference type="Gene3D" id="3.90.1210.10">
    <property type="entry name" value="Antifreeze-like/N-acetylneuraminic acid synthase C-terminal domain"/>
    <property type="match status" value="1"/>
</dbReference>
<dbReference type="EMBL" id="FQUR01000007">
    <property type="protein sequence ID" value="SHE47295.1"/>
    <property type="molecule type" value="Genomic_DNA"/>
</dbReference>
<dbReference type="PROSITE" id="PS50844">
    <property type="entry name" value="AFP_LIKE"/>
    <property type="match status" value="1"/>
</dbReference>
<proteinExistence type="predicted"/>
<dbReference type="InterPro" id="IPR020030">
    <property type="entry name" value="Pseudaminic_synth_PseI"/>
</dbReference>
<dbReference type="InterPro" id="IPR013132">
    <property type="entry name" value="PseI/NeuA/B-like_N"/>
</dbReference>
<dbReference type="SMART" id="SM00858">
    <property type="entry name" value="SAF"/>
    <property type="match status" value="1"/>
</dbReference>
<dbReference type="CDD" id="cd11615">
    <property type="entry name" value="SAF_NeuB_like"/>
    <property type="match status" value="1"/>
</dbReference>
<feature type="domain" description="AFP-like" evidence="1">
    <location>
        <begin position="291"/>
        <end position="347"/>
    </location>
</feature>
<protein>
    <submittedName>
        <fullName evidence="2">N-acetylneuraminate synthase</fullName>
    </submittedName>
</protein>
<sequence length="347" mass="38511">MIKIGSKTISENSPVFIIAEAGVNHNGDVEIAKKMVDAACEAGADAIKFQIFKTDSLVIKNADKAEYQKLNTGIDETQYDMLKKLELSYEEHFKIMEYCKERNIIYLSTPFDYESVDALEELNVCAYKISSGDITNLPFLKYIASKGKPMIVSTGMSNLGEVEDAIEIIKSTGNEEIILLHCTSSYPTEYHDVNLKSMITLKNAFQIPIGYSDHTLGIEVPIAAVSLGARIIEKHFTLDRTMPGPDHKASLEPAELKQMIISIRNIEKALGNGIKKCTQSEENVKKIARKSIVAATYIPKGSIINENMLTIKRPGTGIPPKFIDYLIGKKAKIDILKDTILDLSMIE</sequence>
<organism evidence="2 3">
    <name type="scientific">Thermoanaerobacter uzonensis DSM 18761</name>
    <dbReference type="NCBI Taxonomy" id="1123369"/>
    <lineage>
        <taxon>Bacteria</taxon>
        <taxon>Bacillati</taxon>
        <taxon>Bacillota</taxon>
        <taxon>Clostridia</taxon>
        <taxon>Thermoanaerobacterales</taxon>
        <taxon>Thermoanaerobacteraceae</taxon>
        <taxon>Thermoanaerobacter</taxon>
    </lineage>
</organism>
<dbReference type="InterPro" id="IPR006190">
    <property type="entry name" value="SAF_AFP_Neu5Ac"/>
</dbReference>
<dbReference type="InterPro" id="IPR013974">
    <property type="entry name" value="SAF"/>
</dbReference>
<dbReference type="GO" id="GO:0016051">
    <property type="term" value="P:carbohydrate biosynthetic process"/>
    <property type="evidence" value="ECO:0007669"/>
    <property type="project" value="InterPro"/>
</dbReference>
<dbReference type="NCBIfam" id="TIGR03586">
    <property type="entry name" value="PseI"/>
    <property type="match status" value="1"/>
</dbReference>
<evidence type="ECO:0000259" key="1">
    <source>
        <dbReference type="PROSITE" id="PS50844"/>
    </source>
</evidence>
<dbReference type="GO" id="GO:0047444">
    <property type="term" value="F:N-acylneuraminate-9-phosphate synthase activity"/>
    <property type="evidence" value="ECO:0007669"/>
    <property type="project" value="TreeGrafter"/>
</dbReference>
<dbReference type="Gene3D" id="3.20.20.70">
    <property type="entry name" value="Aldolase class I"/>
    <property type="match status" value="1"/>
</dbReference>